<evidence type="ECO:0000259" key="4">
    <source>
        <dbReference type="PROSITE" id="PS01180"/>
    </source>
</evidence>
<name>A0A0R3SIC2_HYMDI</name>
<dbReference type="SMART" id="SM00042">
    <property type="entry name" value="CUB"/>
    <property type="match status" value="1"/>
</dbReference>
<sequence>MCGQSDNVCNVELVKPCAEKAGEDKACHKDFLDIYIDVASTHPRNEDEVRFLAYLQEAQGFKTTTPFSALLFSSMLARSRLLGRFCGLQRDEGVSKLPQRFVSLYREVILDFFAAPSMKRISGRDKLGFNGTFKIITDGKFTSSCKVFRLINILKYLFFTDIYYPGQVASPQDIPFLPHEFLRSASKGEEKENKVGAPEPTCRFVIQSKSEQQSGEFASPAYPGFHPPGLQCIYTFRGQPNQRIKVTILDLNLPSQMNTCSTDYIQFFDGNDLNRAPSIGNRICGEHENLEIYSTESFLTIIFVTYSTISENTFTRYRGFRIAYKFWDKFVPVESYFKEHHVRGTECDFAIQSERNGLNGMQKDELLESPSFSFSAVLYPSHVCTFYFLGRHEKQRLETVRVGFDFVDLPPFNRNEKKCSNGFLAVYGSRVENTDNFTLRSISSSSFTDLNLLEGNLAAPYSIASLPQPSQIWCGDKLDAIKTKDDVDSSAIISLRSALALRFNASGQSYMNVRFRI</sequence>
<proteinExistence type="predicted"/>
<dbReference type="CDD" id="cd00041">
    <property type="entry name" value="CUB"/>
    <property type="match status" value="1"/>
</dbReference>
<evidence type="ECO:0000313" key="6">
    <source>
        <dbReference type="Proteomes" id="UP000274504"/>
    </source>
</evidence>
<dbReference type="SUPFAM" id="SSF49854">
    <property type="entry name" value="Spermadhesin, CUB domain"/>
    <property type="match status" value="1"/>
</dbReference>
<feature type="domain" description="CUB" evidence="4">
    <location>
        <begin position="202"/>
        <end position="327"/>
    </location>
</feature>
<organism evidence="7">
    <name type="scientific">Hymenolepis diminuta</name>
    <name type="common">Rat tapeworm</name>
    <dbReference type="NCBI Taxonomy" id="6216"/>
    <lineage>
        <taxon>Eukaryota</taxon>
        <taxon>Metazoa</taxon>
        <taxon>Spiralia</taxon>
        <taxon>Lophotrochozoa</taxon>
        <taxon>Platyhelminthes</taxon>
        <taxon>Cestoda</taxon>
        <taxon>Eucestoda</taxon>
        <taxon>Cyclophyllidea</taxon>
        <taxon>Hymenolepididae</taxon>
        <taxon>Hymenolepis</taxon>
    </lineage>
</organism>
<evidence type="ECO:0000313" key="5">
    <source>
        <dbReference type="EMBL" id="VDL53554.1"/>
    </source>
</evidence>
<reference evidence="7" key="1">
    <citation type="submission" date="2017-02" db="UniProtKB">
        <authorList>
            <consortium name="WormBaseParasite"/>
        </authorList>
    </citation>
    <scope>IDENTIFICATION</scope>
</reference>
<dbReference type="Gene3D" id="2.60.120.290">
    <property type="entry name" value="Spermadhesin, CUB domain"/>
    <property type="match status" value="1"/>
</dbReference>
<evidence type="ECO:0000256" key="1">
    <source>
        <dbReference type="ARBA" id="ARBA00022737"/>
    </source>
</evidence>
<reference evidence="5 6" key="2">
    <citation type="submission" date="2018-11" db="EMBL/GenBank/DDBJ databases">
        <authorList>
            <consortium name="Pathogen Informatics"/>
        </authorList>
    </citation>
    <scope>NUCLEOTIDE SEQUENCE [LARGE SCALE GENOMIC DNA]</scope>
</reference>
<dbReference type="EMBL" id="UYSG01001909">
    <property type="protein sequence ID" value="VDL53554.1"/>
    <property type="molecule type" value="Genomic_DNA"/>
</dbReference>
<dbReference type="OrthoDB" id="6022136at2759"/>
<evidence type="ECO:0000256" key="3">
    <source>
        <dbReference type="PROSITE-ProRule" id="PRU00059"/>
    </source>
</evidence>
<gene>
    <name evidence="5" type="ORF">HDID_LOCUS4685</name>
</gene>
<accession>A0A0R3SIC2</accession>
<dbReference type="PROSITE" id="PS01180">
    <property type="entry name" value="CUB"/>
    <property type="match status" value="1"/>
</dbReference>
<dbReference type="STRING" id="6216.A0A0R3SIC2"/>
<comment type="caution">
    <text evidence="3">Lacks conserved residue(s) required for the propagation of feature annotation.</text>
</comment>
<dbReference type="AlphaFoldDB" id="A0A0R3SIC2"/>
<dbReference type="PANTHER" id="PTHR24251">
    <property type="entry name" value="OVOCHYMASE-RELATED"/>
    <property type="match status" value="1"/>
</dbReference>
<dbReference type="Pfam" id="PF00431">
    <property type="entry name" value="CUB"/>
    <property type="match status" value="1"/>
</dbReference>
<keyword evidence="2" id="KW-1015">Disulfide bond</keyword>
<keyword evidence="1" id="KW-0677">Repeat</keyword>
<dbReference type="Proteomes" id="UP000274504">
    <property type="component" value="Unassembled WGS sequence"/>
</dbReference>
<dbReference type="InterPro" id="IPR035914">
    <property type="entry name" value="Sperma_CUB_dom_sf"/>
</dbReference>
<evidence type="ECO:0000256" key="2">
    <source>
        <dbReference type="ARBA" id="ARBA00023157"/>
    </source>
</evidence>
<protein>
    <submittedName>
        <fullName evidence="7">CUB domain-containing protein</fullName>
    </submittedName>
</protein>
<dbReference type="InterPro" id="IPR000859">
    <property type="entry name" value="CUB_dom"/>
</dbReference>
<evidence type="ECO:0000313" key="7">
    <source>
        <dbReference type="WBParaSite" id="HDID_0000468701-mRNA-1"/>
    </source>
</evidence>
<dbReference type="WBParaSite" id="HDID_0000468701-mRNA-1">
    <property type="protein sequence ID" value="HDID_0000468701-mRNA-1"/>
    <property type="gene ID" value="HDID_0000468701"/>
</dbReference>